<proteinExistence type="predicted"/>
<gene>
    <name evidence="1" type="ORF">SDC9_106452</name>
</gene>
<sequence>MVDDGVNCNSSFTGTTVADDQLTLSTADWHQSIDSFNTGLQRNIYRFTVSNTRSLSFDTTYSFMLDFAFAINWITKSVNYTAKHFLADRNLHDTTGTTYHVTLLNSSFAAH</sequence>
<protein>
    <submittedName>
        <fullName evidence="1">Uncharacterized protein</fullName>
    </submittedName>
</protein>
<organism evidence="1">
    <name type="scientific">bioreactor metagenome</name>
    <dbReference type="NCBI Taxonomy" id="1076179"/>
    <lineage>
        <taxon>unclassified sequences</taxon>
        <taxon>metagenomes</taxon>
        <taxon>ecological metagenomes</taxon>
    </lineage>
</organism>
<reference evidence="1" key="1">
    <citation type="submission" date="2019-08" db="EMBL/GenBank/DDBJ databases">
        <authorList>
            <person name="Kucharzyk K."/>
            <person name="Murdoch R.W."/>
            <person name="Higgins S."/>
            <person name="Loffler F."/>
        </authorList>
    </citation>
    <scope>NUCLEOTIDE SEQUENCE</scope>
</reference>
<dbReference type="EMBL" id="VSSQ01017372">
    <property type="protein sequence ID" value="MPM59607.1"/>
    <property type="molecule type" value="Genomic_DNA"/>
</dbReference>
<evidence type="ECO:0000313" key="1">
    <source>
        <dbReference type="EMBL" id="MPM59607.1"/>
    </source>
</evidence>
<name>A0A645B2H9_9ZZZZ</name>
<accession>A0A645B2H9</accession>
<dbReference type="AlphaFoldDB" id="A0A645B2H9"/>
<comment type="caution">
    <text evidence="1">The sequence shown here is derived from an EMBL/GenBank/DDBJ whole genome shotgun (WGS) entry which is preliminary data.</text>
</comment>